<dbReference type="Proteomes" id="UP001060215">
    <property type="component" value="Chromosome 12"/>
</dbReference>
<reference evidence="1 2" key="1">
    <citation type="journal article" date="2022" name="Plant J.">
        <title>Chromosome-level genome of Camellia lanceoleosa provides a valuable resource for understanding genome evolution and self-incompatibility.</title>
        <authorList>
            <person name="Gong W."/>
            <person name="Xiao S."/>
            <person name="Wang L."/>
            <person name="Liao Z."/>
            <person name="Chang Y."/>
            <person name="Mo W."/>
            <person name="Hu G."/>
            <person name="Li W."/>
            <person name="Zhao G."/>
            <person name="Zhu H."/>
            <person name="Hu X."/>
            <person name="Ji K."/>
            <person name="Xiang X."/>
            <person name="Song Q."/>
            <person name="Yuan D."/>
            <person name="Jin S."/>
            <person name="Zhang L."/>
        </authorList>
    </citation>
    <scope>NUCLEOTIDE SEQUENCE [LARGE SCALE GENOMIC DNA]</scope>
    <source>
        <strain evidence="1">SQ_2022a</strain>
    </source>
</reference>
<accession>A0ACC0G0H5</accession>
<dbReference type="EMBL" id="CM045769">
    <property type="protein sequence ID" value="KAI7994541.1"/>
    <property type="molecule type" value="Genomic_DNA"/>
</dbReference>
<protein>
    <submittedName>
        <fullName evidence="1">Uncharacterized protein</fullName>
    </submittedName>
</protein>
<gene>
    <name evidence="1" type="ORF">LOK49_LG11G00031</name>
</gene>
<name>A0ACC0G0H5_9ERIC</name>
<proteinExistence type="predicted"/>
<sequence length="145" mass="16285">MGDVKGGEFMGVGVGVGCGSWDSTSSSSSEPRIIDSSNIGFQLLKKHGWKEGTGLGISEQGRLEPVQAYFKKNKRGLGAEKVKKKPQHLENSEHPVSDRKTDKVCSGKKAKAISKRVKKMQEFEKHLREKEFERAFFREFWPDNV</sequence>
<evidence type="ECO:0000313" key="2">
    <source>
        <dbReference type="Proteomes" id="UP001060215"/>
    </source>
</evidence>
<organism evidence="1 2">
    <name type="scientific">Camellia lanceoleosa</name>
    <dbReference type="NCBI Taxonomy" id="1840588"/>
    <lineage>
        <taxon>Eukaryota</taxon>
        <taxon>Viridiplantae</taxon>
        <taxon>Streptophyta</taxon>
        <taxon>Embryophyta</taxon>
        <taxon>Tracheophyta</taxon>
        <taxon>Spermatophyta</taxon>
        <taxon>Magnoliopsida</taxon>
        <taxon>eudicotyledons</taxon>
        <taxon>Gunneridae</taxon>
        <taxon>Pentapetalae</taxon>
        <taxon>asterids</taxon>
        <taxon>Ericales</taxon>
        <taxon>Theaceae</taxon>
        <taxon>Camellia</taxon>
    </lineage>
</organism>
<evidence type="ECO:0000313" key="1">
    <source>
        <dbReference type="EMBL" id="KAI7994541.1"/>
    </source>
</evidence>
<comment type="caution">
    <text evidence="1">The sequence shown here is derived from an EMBL/GenBank/DDBJ whole genome shotgun (WGS) entry which is preliminary data.</text>
</comment>
<keyword evidence="2" id="KW-1185">Reference proteome</keyword>